<evidence type="ECO:0000313" key="2">
    <source>
        <dbReference type="EMBL" id="MQX35109.1"/>
    </source>
</evidence>
<gene>
    <name evidence="2" type="ORF">GHC57_01105</name>
</gene>
<protein>
    <recommendedName>
        <fullName evidence="4">DUF115 domain-containing protein</fullName>
    </recommendedName>
</protein>
<feature type="compositionally biased region" description="Low complexity" evidence="1">
    <location>
        <begin position="159"/>
        <end position="171"/>
    </location>
</feature>
<reference evidence="2 3" key="1">
    <citation type="submission" date="2019-10" db="EMBL/GenBank/DDBJ databases">
        <title>Draft whole-genome sequence of the purple nonsulfur photosynthetic bacterium Roseospira navarrensis DSM 15114.</title>
        <authorList>
            <person name="Kyndt J.A."/>
            <person name="Meyer T.E."/>
        </authorList>
    </citation>
    <scope>NUCLEOTIDE SEQUENCE [LARGE SCALE GENOMIC DNA]</scope>
    <source>
        <strain evidence="2 3">DSM 15114</strain>
    </source>
</reference>
<organism evidence="2 3">
    <name type="scientific">Roseospira navarrensis</name>
    <dbReference type="NCBI Taxonomy" id="140058"/>
    <lineage>
        <taxon>Bacteria</taxon>
        <taxon>Pseudomonadati</taxon>
        <taxon>Pseudomonadota</taxon>
        <taxon>Alphaproteobacteria</taxon>
        <taxon>Rhodospirillales</taxon>
        <taxon>Rhodospirillaceae</taxon>
        <taxon>Roseospira</taxon>
    </lineage>
</organism>
<feature type="region of interest" description="Disordered" evidence="1">
    <location>
        <begin position="151"/>
        <end position="179"/>
    </location>
</feature>
<keyword evidence="3" id="KW-1185">Reference proteome</keyword>
<evidence type="ECO:0008006" key="4">
    <source>
        <dbReference type="Google" id="ProtNLM"/>
    </source>
</evidence>
<proteinExistence type="predicted"/>
<evidence type="ECO:0000256" key="1">
    <source>
        <dbReference type="SAM" id="MobiDB-lite"/>
    </source>
</evidence>
<comment type="caution">
    <text evidence="2">The sequence shown here is derived from an EMBL/GenBank/DDBJ whole genome shotgun (WGS) entry which is preliminary data.</text>
</comment>
<dbReference type="OrthoDB" id="5148555at2"/>
<sequence length="421" mass="44180">MTLAHLLDADPAGRDLAVLVALRGPPDRRLRESLAPWHPRIRVRHLVDPAKCDADGPPPDPDRATLLLRPGVAPPRDLLARLAALAPAPTAPMALGCRPIPDDAPRRPGLFGTVLRPLDCAAACAGPDAGPAGGALIPAGLRHDFGHDDGWPRRDPDALPRLPGLGLAGRPAPTPAPPPSARLDDLVDLHAGRPAVIVGNGPSLTAAALAALARPGVVTFAFNGAWRLHRAGRLTPTWHVVEDRRVITEEAAALAALDWCPLILPADHAGLLPPDGDGLRLPLPVDWSWYDPRDRRPAPGFASTGLGPLHAGQTVAYLALQLAFLMGCDPVTAVGLDLDYRLPPSARITGPVVTSGGPDPNHAAPAYFGPGRTWHLPKPDRMRAAVRHAARVYAAHGRRLDLRSAPSASFGPGPKRCAGSG</sequence>
<name>A0A7X2D1G3_9PROT</name>
<evidence type="ECO:0000313" key="3">
    <source>
        <dbReference type="Proteomes" id="UP000434582"/>
    </source>
</evidence>
<dbReference type="Proteomes" id="UP000434582">
    <property type="component" value="Unassembled WGS sequence"/>
</dbReference>
<dbReference type="RefSeq" id="WP_153340212.1">
    <property type="nucleotide sequence ID" value="NZ_WIVE01000001.1"/>
</dbReference>
<accession>A0A7X2D1G3</accession>
<dbReference type="EMBL" id="WIVE01000001">
    <property type="protein sequence ID" value="MQX35109.1"/>
    <property type="molecule type" value="Genomic_DNA"/>
</dbReference>
<dbReference type="AlphaFoldDB" id="A0A7X2D1G3"/>